<evidence type="ECO:0000313" key="1">
    <source>
        <dbReference type="EMBL" id="KAI5078054.1"/>
    </source>
</evidence>
<proteinExistence type="predicted"/>
<comment type="caution">
    <text evidence="1">The sequence shown here is derived from an EMBL/GenBank/DDBJ whole genome shotgun (WGS) entry which is preliminary data.</text>
</comment>
<protein>
    <submittedName>
        <fullName evidence="1">Uncharacterized protein</fullName>
    </submittedName>
</protein>
<dbReference type="Proteomes" id="UP000886520">
    <property type="component" value="Chromosome 7"/>
</dbReference>
<sequence>GNSTAIDTKKPQPNLQHTLVCSQACRLVHTNIRIESIYTTITLGDIHRHDNIRQDSERQNNMIQNDLSPHKQQACGRVKLIRLAKQVQSLLDAASDESLLM</sequence>
<name>A0A9D4ZJQ7_ADICA</name>
<dbReference type="AlphaFoldDB" id="A0A9D4ZJQ7"/>
<gene>
    <name evidence="1" type="ORF">GOP47_0007878</name>
</gene>
<keyword evidence="2" id="KW-1185">Reference proteome</keyword>
<feature type="non-terminal residue" evidence="1">
    <location>
        <position position="1"/>
    </location>
</feature>
<accession>A0A9D4ZJQ7</accession>
<evidence type="ECO:0000313" key="2">
    <source>
        <dbReference type="Proteomes" id="UP000886520"/>
    </source>
</evidence>
<reference evidence="1" key="1">
    <citation type="submission" date="2021-01" db="EMBL/GenBank/DDBJ databases">
        <title>Adiantum capillus-veneris genome.</title>
        <authorList>
            <person name="Fang Y."/>
            <person name="Liao Q."/>
        </authorList>
    </citation>
    <scope>NUCLEOTIDE SEQUENCE</scope>
    <source>
        <strain evidence="1">H3</strain>
        <tissue evidence="1">Leaf</tissue>
    </source>
</reference>
<dbReference type="EMBL" id="JABFUD020000007">
    <property type="protein sequence ID" value="KAI5078054.1"/>
    <property type="molecule type" value="Genomic_DNA"/>
</dbReference>
<organism evidence="1 2">
    <name type="scientific">Adiantum capillus-veneris</name>
    <name type="common">Maidenhair fern</name>
    <dbReference type="NCBI Taxonomy" id="13818"/>
    <lineage>
        <taxon>Eukaryota</taxon>
        <taxon>Viridiplantae</taxon>
        <taxon>Streptophyta</taxon>
        <taxon>Embryophyta</taxon>
        <taxon>Tracheophyta</taxon>
        <taxon>Polypodiopsida</taxon>
        <taxon>Polypodiidae</taxon>
        <taxon>Polypodiales</taxon>
        <taxon>Pteridineae</taxon>
        <taxon>Pteridaceae</taxon>
        <taxon>Vittarioideae</taxon>
        <taxon>Adiantum</taxon>
    </lineage>
</organism>